<dbReference type="InterPro" id="IPR002173">
    <property type="entry name" value="Carboh/pur_kinase_PfkB_CS"/>
</dbReference>
<name>A0A238JFU5_9RHOB</name>
<dbReference type="EMBL" id="FXXP01000002">
    <property type="protein sequence ID" value="SMX29074.1"/>
    <property type="molecule type" value="Genomic_DNA"/>
</dbReference>
<accession>A0A238JFU5</accession>
<evidence type="ECO:0000259" key="4">
    <source>
        <dbReference type="Pfam" id="PF00294"/>
    </source>
</evidence>
<dbReference type="InterPro" id="IPR011611">
    <property type="entry name" value="PfkB_dom"/>
</dbReference>
<dbReference type="EC" id="2.7.1.45" evidence="5"/>
<dbReference type="Pfam" id="PF00294">
    <property type="entry name" value="PfkB"/>
    <property type="match status" value="1"/>
</dbReference>
<dbReference type="PANTHER" id="PTHR43085">
    <property type="entry name" value="HEXOKINASE FAMILY MEMBER"/>
    <property type="match status" value="1"/>
</dbReference>
<evidence type="ECO:0000256" key="2">
    <source>
        <dbReference type="ARBA" id="ARBA00022679"/>
    </source>
</evidence>
<dbReference type="GO" id="GO:0008673">
    <property type="term" value="F:2-dehydro-3-deoxygluconokinase activity"/>
    <property type="evidence" value="ECO:0007669"/>
    <property type="project" value="UniProtKB-EC"/>
</dbReference>
<reference evidence="6" key="1">
    <citation type="submission" date="2017-05" db="EMBL/GenBank/DDBJ databases">
        <authorList>
            <person name="Rodrigo-Torres L."/>
            <person name="Arahal R. D."/>
            <person name="Lucena T."/>
        </authorList>
    </citation>
    <scope>NUCLEOTIDE SEQUENCE [LARGE SCALE GENOMIC DNA]</scope>
    <source>
        <strain evidence="6">CECT 8649</strain>
    </source>
</reference>
<keyword evidence="3 5" id="KW-0418">Kinase</keyword>
<dbReference type="GO" id="GO:0042840">
    <property type="term" value="P:D-glucuronate catabolic process"/>
    <property type="evidence" value="ECO:0007669"/>
    <property type="project" value="TreeGrafter"/>
</dbReference>
<dbReference type="GO" id="GO:0005829">
    <property type="term" value="C:cytosol"/>
    <property type="evidence" value="ECO:0007669"/>
    <property type="project" value="TreeGrafter"/>
</dbReference>
<dbReference type="Proteomes" id="UP000225972">
    <property type="component" value="Unassembled WGS sequence"/>
</dbReference>
<evidence type="ECO:0000256" key="3">
    <source>
        <dbReference type="ARBA" id="ARBA00022777"/>
    </source>
</evidence>
<dbReference type="CDD" id="cd01166">
    <property type="entry name" value="KdgK"/>
    <property type="match status" value="1"/>
</dbReference>
<dbReference type="InterPro" id="IPR050306">
    <property type="entry name" value="PfkB_Carbo_kinase"/>
</dbReference>
<keyword evidence="2 5" id="KW-0808">Transferase</keyword>
<evidence type="ECO:0000313" key="6">
    <source>
        <dbReference type="Proteomes" id="UP000225972"/>
    </source>
</evidence>
<keyword evidence="6" id="KW-1185">Reference proteome</keyword>
<evidence type="ECO:0000256" key="1">
    <source>
        <dbReference type="ARBA" id="ARBA00010688"/>
    </source>
</evidence>
<dbReference type="PANTHER" id="PTHR43085:SF15">
    <property type="entry name" value="2-DEHYDRO-3-DEOXYGLUCONOKINASE"/>
    <property type="match status" value="1"/>
</dbReference>
<dbReference type="InterPro" id="IPR029056">
    <property type="entry name" value="Ribokinase-like"/>
</dbReference>
<sequence length="304" mass="32851">MKRFLCLGECMVEFAPTDQELYRMGFAGDTFNCAWYARQLLGTEWAVQYGSVVGQDAASDQMLAYMQGHGVDVSTIRQVPDRTVGLYTIQLQDGERSFSYWRGEAAARLLADDEAWLDSILHGRDVIQFSGITLAILPPEKRQVLANALTKARAAGTLVAFDTNLRPRLWESAEAMREGLVLGASVADVVLPSFDEEEDCFGDNSQDDTIARYRDVGARIIAVKNGAAPCHVWTEAEGKQTVAPIKVTNLVDSTAAGDSFAAGFLSALVQGASASEATKAASELAAQVIQHRGALAPEIFGNTH</sequence>
<dbReference type="SUPFAM" id="SSF53613">
    <property type="entry name" value="Ribokinase-like"/>
    <property type="match status" value="1"/>
</dbReference>
<dbReference type="PROSITE" id="PS00584">
    <property type="entry name" value="PFKB_KINASES_2"/>
    <property type="match status" value="1"/>
</dbReference>
<dbReference type="GO" id="GO:0006974">
    <property type="term" value="P:DNA damage response"/>
    <property type="evidence" value="ECO:0007669"/>
    <property type="project" value="TreeGrafter"/>
</dbReference>
<dbReference type="RefSeq" id="WP_099246861.1">
    <property type="nucleotide sequence ID" value="NZ_FXXP01000002.1"/>
</dbReference>
<feature type="domain" description="Carbohydrate kinase PfkB" evidence="4">
    <location>
        <begin position="1"/>
        <end position="296"/>
    </location>
</feature>
<dbReference type="OrthoDB" id="9776822at2"/>
<protein>
    <submittedName>
        <fullName evidence="5">2-dehydro-3-deoxygluconokinase</fullName>
        <ecNumber evidence="5">2.7.1.45</ecNumber>
    </submittedName>
</protein>
<dbReference type="Gene3D" id="3.40.1190.20">
    <property type="match status" value="1"/>
</dbReference>
<comment type="similarity">
    <text evidence="1">Belongs to the carbohydrate kinase PfkB family.</text>
</comment>
<dbReference type="AlphaFoldDB" id="A0A238JFU5"/>
<gene>
    <name evidence="5" type="primary">kdgK_1</name>
    <name evidence="5" type="ORF">TRP8649_03205</name>
</gene>
<evidence type="ECO:0000313" key="5">
    <source>
        <dbReference type="EMBL" id="SMX29074.1"/>
    </source>
</evidence>
<dbReference type="GO" id="GO:0019698">
    <property type="term" value="P:D-galacturonate catabolic process"/>
    <property type="evidence" value="ECO:0007669"/>
    <property type="project" value="TreeGrafter"/>
</dbReference>
<proteinExistence type="inferred from homology"/>
<organism evidence="5 6">
    <name type="scientific">Pelagimonas phthalicica</name>
    <dbReference type="NCBI Taxonomy" id="1037362"/>
    <lineage>
        <taxon>Bacteria</taxon>
        <taxon>Pseudomonadati</taxon>
        <taxon>Pseudomonadota</taxon>
        <taxon>Alphaproteobacteria</taxon>
        <taxon>Rhodobacterales</taxon>
        <taxon>Roseobacteraceae</taxon>
        <taxon>Pelagimonas</taxon>
    </lineage>
</organism>